<keyword evidence="2" id="KW-1185">Reference proteome</keyword>
<reference evidence="1 2" key="2">
    <citation type="submission" date="2018-11" db="EMBL/GenBank/DDBJ databases">
        <authorList>
            <consortium name="Pathogen Informatics"/>
        </authorList>
    </citation>
    <scope>NUCLEOTIDE SEQUENCE [LARGE SCALE GENOMIC DNA]</scope>
</reference>
<evidence type="ECO:0000313" key="2">
    <source>
        <dbReference type="Proteomes" id="UP000267606"/>
    </source>
</evidence>
<dbReference type="AlphaFoldDB" id="A0A183I8P8"/>
<dbReference type="EMBL" id="UZAJ01044119">
    <property type="protein sequence ID" value="VDP27319.1"/>
    <property type="molecule type" value="Genomic_DNA"/>
</dbReference>
<organism evidence="3">
    <name type="scientific">Onchocerca flexuosa</name>
    <dbReference type="NCBI Taxonomy" id="387005"/>
    <lineage>
        <taxon>Eukaryota</taxon>
        <taxon>Metazoa</taxon>
        <taxon>Ecdysozoa</taxon>
        <taxon>Nematoda</taxon>
        <taxon>Chromadorea</taxon>
        <taxon>Rhabditida</taxon>
        <taxon>Spirurina</taxon>
        <taxon>Spiruromorpha</taxon>
        <taxon>Filarioidea</taxon>
        <taxon>Onchocercidae</taxon>
        <taxon>Onchocerca</taxon>
    </lineage>
</organism>
<evidence type="ECO:0000313" key="3">
    <source>
        <dbReference type="WBParaSite" id="OFLC_0001612301-mRNA-1"/>
    </source>
</evidence>
<reference evidence="3" key="1">
    <citation type="submission" date="2016-06" db="UniProtKB">
        <authorList>
            <consortium name="WormBaseParasite"/>
        </authorList>
    </citation>
    <scope>IDENTIFICATION</scope>
</reference>
<sequence>MKSCLMGMAIIRVRNYMIGWIYRNVSVGIDVIAIPVQNIEFSLQPIQYSWLQHELINFYPYFVVFY</sequence>
<gene>
    <name evidence="1" type="ORF">OFLC_LOCUS16109</name>
</gene>
<proteinExistence type="predicted"/>
<dbReference type="Proteomes" id="UP000267606">
    <property type="component" value="Unassembled WGS sequence"/>
</dbReference>
<name>A0A183I8P8_9BILA</name>
<protein>
    <submittedName>
        <fullName evidence="1 3">Uncharacterized protein</fullName>
    </submittedName>
</protein>
<evidence type="ECO:0000313" key="1">
    <source>
        <dbReference type="EMBL" id="VDP27319.1"/>
    </source>
</evidence>
<dbReference type="WBParaSite" id="OFLC_0001612301-mRNA-1">
    <property type="protein sequence ID" value="OFLC_0001612301-mRNA-1"/>
    <property type="gene ID" value="OFLC_0001612301"/>
</dbReference>
<accession>A0A183I8P8</accession>